<reference evidence="2" key="1">
    <citation type="journal article" date="2022" name="bioRxiv">
        <title>Sequencing and chromosome-scale assembly of the giantPleurodeles waltlgenome.</title>
        <authorList>
            <person name="Brown T."/>
            <person name="Elewa A."/>
            <person name="Iarovenko S."/>
            <person name="Subramanian E."/>
            <person name="Araus A.J."/>
            <person name="Petzold A."/>
            <person name="Susuki M."/>
            <person name="Suzuki K.-i.T."/>
            <person name="Hayashi T."/>
            <person name="Toyoda A."/>
            <person name="Oliveira C."/>
            <person name="Osipova E."/>
            <person name="Leigh N.D."/>
            <person name="Simon A."/>
            <person name="Yun M.H."/>
        </authorList>
    </citation>
    <scope>NUCLEOTIDE SEQUENCE</scope>
    <source>
        <strain evidence="2">20211129_DDA</strain>
        <tissue evidence="2">Liver</tissue>
    </source>
</reference>
<evidence type="ECO:0000313" key="2">
    <source>
        <dbReference type="EMBL" id="KAJ1104032.1"/>
    </source>
</evidence>
<protein>
    <recommendedName>
        <fullName evidence="4">HEAT repeat-containing protein 4</fullName>
    </recommendedName>
</protein>
<name>A0AAV7ML09_PLEWA</name>
<evidence type="ECO:0008006" key="4">
    <source>
        <dbReference type="Google" id="ProtNLM"/>
    </source>
</evidence>
<dbReference type="PANTHER" id="PTHR12697">
    <property type="entry name" value="PBS LYASE HEAT-LIKE PROTEIN"/>
    <property type="match status" value="1"/>
</dbReference>
<feature type="compositionally biased region" description="Polar residues" evidence="1">
    <location>
        <begin position="194"/>
        <end position="205"/>
    </location>
</feature>
<dbReference type="PANTHER" id="PTHR12697:SF20">
    <property type="entry name" value="HEAT REPEAT-CONTAINING PROTEIN 4"/>
    <property type="match status" value="1"/>
</dbReference>
<comment type="caution">
    <text evidence="2">The sequence shown here is derived from an EMBL/GenBank/DDBJ whole genome shotgun (WGS) entry which is preliminary data.</text>
</comment>
<feature type="region of interest" description="Disordered" evidence="1">
    <location>
        <begin position="181"/>
        <end position="205"/>
    </location>
</feature>
<evidence type="ECO:0000313" key="3">
    <source>
        <dbReference type="Proteomes" id="UP001066276"/>
    </source>
</evidence>
<keyword evidence="3" id="KW-1185">Reference proteome</keyword>
<dbReference type="Proteomes" id="UP001066276">
    <property type="component" value="Chromosome 9"/>
</dbReference>
<dbReference type="InterPro" id="IPR011989">
    <property type="entry name" value="ARM-like"/>
</dbReference>
<feature type="region of interest" description="Disordered" evidence="1">
    <location>
        <begin position="423"/>
        <end position="446"/>
    </location>
</feature>
<dbReference type="Pfam" id="PF13646">
    <property type="entry name" value="HEAT_2"/>
    <property type="match status" value="2"/>
</dbReference>
<sequence>MEVAICSPKDGQFVASAVVKLPQGDDLAATPGSLNTSLHLLHSNLPHRHSVHLQPKYLKSIASDLRFSKDVVVQRGLESLPYREWDASILYDVSNILPDIKRKGHVLQRPMKTDPPKHKLCLLKDAVLKHQKPPVRHPLSLREPLFKPKVTESPTTVVAAIPSAIPVADKEPASRIFVTEPPEEAPTLSKPETCGTTNSGTAETLSSRGWEEDILRKLTKNTAEWIVSHQAVRSVARDRLRLRFGFHSLENLIREETMVETDFMTFEEQEETYRKRTPTPVREKEPDIPLPVYYRVPSYCPPKTIDDEPGSQNRTGDDLPLVHFDPPPPLTLQDVMNPLAGKYVFSTENPFEHELYSGSSRVVHQRDEGKSDRIMMESFNEYNKHLQEVFPRNPEQWSFAEPEKVQKPARKALRWTALPSPVDTQAEINPAPRATKKKGEKREEVSLPQELQLIKNMLDTWKEAWLLSALWHDATLEQLKRDLTGIHDDCKVAAIATCASATLERPRTDEAIRDLGICTYKKDMPIPIVPEDLMPLITGALKDHNPRVRMAAAVFHYTIQTESEEARGIMQEALHRGNDADSWAAAQCLALEGNNTFPVVKRLLTQLFEVEGMDTEEQVCQLLTQLSEGTNLVHSLLAERLNSSNWKDRIVACRTLARLKGHTTQDVKNKLVHLLWNDWSAAVRQAAAQALGRLGLGIVVHNQLREKLEKGDSRTRVEALCLIGWLKLMTAKLLPGFLQCFADDFVAVRREACHAAGTLQIKDEMVLQCLCKLIQNDPIWKIKVFAIRAVGQIGLASAELKNILLWAVHYEEEPGVRVEACRSIVALQLRDPDVQSVLQDRLILDPQELVRKEVRRGLRALNITPDGNQRTITSIQNKLHRLCQKDVVIQKLRKLDEIVEAGRQTAQKLILDHYEEGFENMAALLQAAYSDKSRPSTRMTATSEPELKALMDPPSRPATQGALTPPRLCGTDGAHLCGKKRLTPRTCKKDRQPHRLPGMGEDREGEILLKCKANNCHQKPLFTKRFYSSV</sequence>
<dbReference type="Gene3D" id="1.25.10.10">
    <property type="entry name" value="Leucine-rich Repeat Variant"/>
    <property type="match status" value="2"/>
</dbReference>
<dbReference type="GO" id="GO:0016491">
    <property type="term" value="F:oxidoreductase activity"/>
    <property type="evidence" value="ECO:0007669"/>
    <property type="project" value="TreeGrafter"/>
</dbReference>
<dbReference type="EMBL" id="JANPWB010000013">
    <property type="protein sequence ID" value="KAJ1104032.1"/>
    <property type="molecule type" value="Genomic_DNA"/>
</dbReference>
<dbReference type="InterPro" id="IPR016024">
    <property type="entry name" value="ARM-type_fold"/>
</dbReference>
<organism evidence="2 3">
    <name type="scientific">Pleurodeles waltl</name>
    <name type="common">Iberian ribbed newt</name>
    <dbReference type="NCBI Taxonomy" id="8319"/>
    <lineage>
        <taxon>Eukaryota</taxon>
        <taxon>Metazoa</taxon>
        <taxon>Chordata</taxon>
        <taxon>Craniata</taxon>
        <taxon>Vertebrata</taxon>
        <taxon>Euteleostomi</taxon>
        <taxon>Amphibia</taxon>
        <taxon>Batrachia</taxon>
        <taxon>Caudata</taxon>
        <taxon>Salamandroidea</taxon>
        <taxon>Salamandridae</taxon>
        <taxon>Pleurodelinae</taxon>
        <taxon>Pleurodeles</taxon>
    </lineage>
</organism>
<accession>A0AAV7ML09</accession>
<evidence type="ECO:0000256" key="1">
    <source>
        <dbReference type="SAM" id="MobiDB-lite"/>
    </source>
</evidence>
<proteinExistence type="predicted"/>
<gene>
    <name evidence="2" type="ORF">NDU88_001447</name>
</gene>
<dbReference type="AlphaFoldDB" id="A0AAV7ML09"/>
<dbReference type="SUPFAM" id="SSF48371">
    <property type="entry name" value="ARM repeat"/>
    <property type="match status" value="1"/>
</dbReference>